<protein>
    <submittedName>
        <fullName evidence="4">Putative helicase</fullName>
    </submittedName>
</protein>
<dbReference type="InterPro" id="IPR000330">
    <property type="entry name" value="SNF2_N"/>
</dbReference>
<dbReference type="PANTHER" id="PTHR45766">
    <property type="entry name" value="DNA ANNEALING HELICASE AND ENDONUCLEASE ZRANB3 FAMILY MEMBER"/>
    <property type="match status" value="1"/>
</dbReference>
<reference evidence="4 5" key="1">
    <citation type="submission" date="2011-10" db="EMBL/GenBank/DDBJ databases">
        <title>Whole genome sequence of Selenomonas ruminantium subsp. lactilytica TAM6421.</title>
        <authorList>
            <person name="Oguchi A."/>
            <person name="Ankai A."/>
            <person name="Kaneko J."/>
            <person name="Yamada-Narita S."/>
            <person name="Fukui S."/>
            <person name="Takahashi M."/>
            <person name="Onodera T."/>
            <person name="Kojima S."/>
            <person name="Fushimi T."/>
            <person name="Abe N."/>
            <person name="Kamio Y."/>
            <person name="Yamazaki S."/>
            <person name="Fujita N."/>
        </authorList>
    </citation>
    <scope>NUCLEOTIDE SEQUENCE [LARGE SCALE GENOMIC DNA]</scope>
    <source>
        <strain evidence="5">NBRC 103574 / TAM6421</strain>
    </source>
</reference>
<proteinExistence type="predicted"/>
<evidence type="ECO:0000313" key="4">
    <source>
        <dbReference type="EMBL" id="BAL82771.1"/>
    </source>
</evidence>
<dbReference type="GO" id="GO:0004386">
    <property type="term" value="F:helicase activity"/>
    <property type="evidence" value="ECO:0007669"/>
    <property type="project" value="UniProtKB-KW"/>
</dbReference>
<dbReference type="Proteomes" id="UP000007887">
    <property type="component" value="Chromosome"/>
</dbReference>
<dbReference type="Pfam" id="PF00176">
    <property type="entry name" value="SNF2-rel_dom"/>
    <property type="match status" value="2"/>
</dbReference>
<dbReference type="Pfam" id="PF00271">
    <property type="entry name" value="Helicase_C"/>
    <property type="match status" value="1"/>
</dbReference>
<keyword evidence="4" id="KW-0067">ATP-binding</keyword>
<keyword evidence="4" id="KW-0547">Nucleotide-binding</keyword>
<dbReference type="PROSITE" id="PS51194">
    <property type="entry name" value="HELICASE_CTER"/>
    <property type="match status" value="1"/>
</dbReference>
<keyword evidence="1" id="KW-0378">Hydrolase</keyword>
<feature type="domain" description="Helicase ATP-binding" evidence="2">
    <location>
        <begin position="186"/>
        <end position="328"/>
    </location>
</feature>
<dbReference type="GO" id="GO:0005524">
    <property type="term" value="F:ATP binding"/>
    <property type="evidence" value="ECO:0007669"/>
    <property type="project" value="InterPro"/>
</dbReference>
<dbReference type="PATRIC" id="fig|927704.6.peg.1093"/>
<evidence type="ECO:0000313" key="5">
    <source>
        <dbReference type="Proteomes" id="UP000007887"/>
    </source>
</evidence>
<dbReference type="HOGENOM" id="CLU_281553_0_0_9"/>
<keyword evidence="4" id="KW-0347">Helicase</keyword>
<dbReference type="Gene3D" id="3.40.50.10810">
    <property type="entry name" value="Tandem AAA-ATPase domain"/>
    <property type="match status" value="1"/>
</dbReference>
<dbReference type="InterPro" id="IPR038718">
    <property type="entry name" value="SNF2-like_sf"/>
</dbReference>
<dbReference type="KEGG" id="sri:SELR_10630"/>
<dbReference type="GO" id="GO:0016787">
    <property type="term" value="F:hydrolase activity"/>
    <property type="evidence" value="ECO:0007669"/>
    <property type="project" value="UniProtKB-KW"/>
</dbReference>
<dbReference type="AlphaFoldDB" id="I0GPT4"/>
<name>I0GPT4_SELRL</name>
<evidence type="ECO:0000256" key="1">
    <source>
        <dbReference type="ARBA" id="ARBA00022801"/>
    </source>
</evidence>
<dbReference type="PANTHER" id="PTHR45766:SF6">
    <property type="entry name" value="SWI_SNF-RELATED MATRIX-ASSOCIATED ACTIN-DEPENDENT REGULATOR OF CHROMATIN SUBFAMILY A-LIKE PROTEIN 1"/>
    <property type="match status" value="1"/>
</dbReference>
<sequence length="1114" mass="127519">MERLSVGMYVRVPYDREHAEDPRFFLLGQIASMEVAGGLLTVILHDPFKYARYFPDIPAKLRVTVDCVIQCGACRGARAIYNNQLVRVLSYQYDKEKRVMTYFLDREEDHAVISASETKIQLPFVASEISPLIQMLQGEWQNPRWYVGRTIVRRAISLLNGSLNGFGRLAGCKIDILPHQMLTIRRCMLHDPCRILLADEVGMGKTIEALGVLRLFVDAHPHCRILLLVPEHLCAQWRLEMLFKFDLSESSQKYHLVLMPSEKVGECLQEKWDFLVADEVHHALQDSHMYKTLQALSHRVDNVLLLSATPIQARAKEYLRLLCLLEPEEYAAIPENEFDNRVTRQARIERAAFNVGRSLKSVQNAVQEADAPWSDEDVADEADVLLNRLHKLQGELPEDEYIAGQISTWQELLEKLPEKGSPENSVDPLGLSNLAQMLGYISDHYQLDAHIIRNRRAMKGGKEAKRKLIPLPYDCDTKNPYEREIFQAVAECLEKLVSNNNPAKLVEFGIPLVSACFSSAFALDAFITKKVFPIECGSSKELRTRARQWLQYEQLVCDDIVKAMDDEENGPASRICVVLKCLDKAVGRHKVVLFTEFEATWEAYRHCLEVFFGEECVALYSADSPAEERERNVFRFQSDEFCQFLLADSSGGEGHNFQMADYAVHLDLPYDAAVIEQRIGRLDRLGRQSEEPIISIVPYATRTIEEDLFHIFQEGLHVFEKPLSGMEIIMGELREMLTSAWESDPERGLRDILPQVKEKARNLAKALQEERNYDLNKFLFNGLDRQVRRLVNEYSRQGGKLFADAMGSWAAMAGFRTEHQQGELLRFRPENFSSKSAWQTMLLPPEWGEYYQDERAQALFKIQTAVMSKPVSAMRMRSERPALVGTFDRNLALQMDSVHFFAPGDPVFDCITVNALDSYRGRCSAFRLKGEEDWQGLVFSYALRPHYEVLYEQGLPDTLCRPYVPFLCCEIKTVFWPLPGFPEASPNVQATFRHCLQPEVMLDDNNLLVHLGRRDKVKAIPEAAARHFTNAQWMQQHFPAATWVQQVASEAHKKANRDLRNKSRIDEAVEKVREEGQGYGNHTAEECTQALIQALKESNAQLDSLVYVWMETEK</sequence>
<feature type="domain" description="Helicase C-terminal" evidence="3">
    <location>
        <begin position="577"/>
        <end position="734"/>
    </location>
</feature>
<dbReference type="SUPFAM" id="SSF52540">
    <property type="entry name" value="P-loop containing nucleoside triphosphate hydrolases"/>
    <property type="match status" value="2"/>
</dbReference>
<dbReference type="RefSeq" id="WP_014424208.1">
    <property type="nucleotide sequence ID" value="NC_017068.1"/>
</dbReference>
<dbReference type="OrthoDB" id="9814088at2"/>
<dbReference type="InterPro" id="IPR001650">
    <property type="entry name" value="Helicase_C-like"/>
</dbReference>
<dbReference type="InterPro" id="IPR049730">
    <property type="entry name" value="SNF2/RAD54-like_C"/>
</dbReference>
<dbReference type="eggNOG" id="COG0553">
    <property type="taxonomic scope" value="Bacteria"/>
</dbReference>
<evidence type="ECO:0000259" key="2">
    <source>
        <dbReference type="PROSITE" id="PS51192"/>
    </source>
</evidence>
<evidence type="ECO:0000259" key="3">
    <source>
        <dbReference type="PROSITE" id="PS51194"/>
    </source>
</evidence>
<organism evidence="4 5">
    <name type="scientific">Selenomonas ruminantium subsp. lactilytica (strain NBRC 103574 / TAM6421)</name>
    <dbReference type="NCBI Taxonomy" id="927704"/>
    <lineage>
        <taxon>Bacteria</taxon>
        <taxon>Bacillati</taxon>
        <taxon>Bacillota</taxon>
        <taxon>Negativicutes</taxon>
        <taxon>Selenomonadales</taxon>
        <taxon>Selenomonadaceae</taxon>
        <taxon>Selenomonas</taxon>
    </lineage>
</organism>
<dbReference type="Gene3D" id="3.40.50.300">
    <property type="entry name" value="P-loop containing nucleotide triphosphate hydrolases"/>
    <property type="match status" value="1"/>
</dbReference>
<dbReference type="SMART" id="SM00490">
    <property type="entry name" value="HELICc"/>
    <property type="match status" value="1"/>
</dbReference>
<dbReference type="InterPro" id="IPR027417">
    <property type="entry name" value="P-loop_NTPase"/>
</dbReference>
<dbReference type="SMART" id="SM00487">
    <property type="entry name" value="DEXDc"/>
    <property type="match status" value="1"/>
</dbReference>
<dbReference type="CDD" id="cd18793">
    <property type="entry name" value="SF2_C_SNF"/>
    <property type="match status" value="1"/>
</dbReference>
<dbReference type="InterPro" id="IPR014001">
    <property type="entry name" value="Helicase_ATP-bd"/>
</dbReference>
<accession>I0GPT4</accession>
<gene>
    <name evidence="4" type="ordered locus">SELR_10630</name>
</gene>
<dbReference type="PROSITE" id="PS51192">
    <property type="entry name" value="HELICASE_ATP_BIND_1"/>
    <property type="match status" value="1"/>
</dbReference>
<dbReference type="EMBL" id="AP012292">
    <property type="protein sequence ID" value="BAL82771.1"/>
    <property type="molecule type" value="Genomic_DNA"/>
</dbReference>